<dbReference type="GO" id="GO:0007218">
    <property type="term" value="P:neuropeptide signaling pathway"/>
    <property type="evidence" value="ECO:0007669"/>
    <property type="project" value="TreeGrafter"/>
</dbReference>
<dbReference type="Pfam" id="PF00159">
    <property type="entry name" value="Hormone_3"/>
    <property type="match status" value="1"/>
</dbReference>
<dbReference type="InterPro" id="IPR001955">
    <property type="entry name" value="Pancreatic_hormone-like"/>
</dbReference>
<comment type="similarity">
    <text evidence="2 4">Belongs to the NPY family.</text>
</comment>
<dbReference type="GO" id="GO:0031841">
    <property type="term" value="F:neuropeptide Y receptor binding"/>
    <property type="evidence" value="ECO:0007669"/>
    <property type="project" value="TreeGrafter"/>
</dbReference>
<keyword evidence="5" id="KW-0732">Signal</keyword>
<evidence type="ECO:0000313" key="6">
    <source>
        <dbReference type="Ensembl" id="ENSEBUP00000023687.1"/>
    </source>
</evidence>
<dbReference type="Gene3D" id="6.10.250.900">
    <property type="match status" value="1"/>
</dbReference>
<dbReference type="PANTHER" id="PTHR10533">
    <property type="entry name" value="NEUROPEPTIDE Y/PANCREATIC HORMONE/PEPTIDE YY"/>
    <property type="match status" value="1"/>
</dbReference>
<feature type="signal peptide" evidence="5">
    <location>
        <begin position="1"/>
        <end position="21"/>
    </location>
</feature>
<dbReference type="GO" id="GO:0005184">
    <property type="term" value="F:neuropeptide hormone activity"/>
    <property type="evidence" value="ECO:0007669"/>
    <property type="project" value="TreeGrafter"/>
</dbReference>
<dbReference type="PROSITE" id="PS50276">
    <property type="entry name" value="PANCREATIC_HORMONE_2"/>
    <property type="match status" value="1"/>
</dbReference>
<dbReference type="PROSITE" id="PS00265">
    <property type="entry name" value="PANCREATIC_HORMONE_1"/>
    <property type="match status" value="1"/>
</dbReference>
<dbReference type="GO" id="GO:0005615">
    <property type="term" value="C:extracellular space"/>
    <property type="evidence" value="ECO:0007669"/>
    <property type="project" value="TreeGrafter"/>
</dbReference>
<dbReference type="InterPro" id="IPR020392">
    <property type="entry name" value="Pancreatic_hormone-like_CS"/>
</dbReference>
<dbReference type="Proteomes" id="UP000694388">
    <property type="component" value="Unplaced"/>
</dbReference>
<reference evidence="6" key="2">
    <citation type="submission" date="2025-09" db="UniProtKB">
        <authorList>
            <consortium name="Ensembl"/>
        </authorList>
    </citation>
    <scope>IDENTIFICATION</scope>
</reference>
<protein>
    <submittedName>
        <fullName evidence="6">Uncharacterized protein</fullName>
    </submittedName>
</protein>
<reference evidence="6" key="1">
    <citation type="submission" date="2025-08" db="UniProtKB">
        <authorList>
            <consortium name="Ensembl"/>
        </authorList>
    </citation>
    <scope>IDENTIFICATION</scope>
</reference>
<name>A0A8C4R3N6_EPTBU</name>
<dbReference type="PANTHER" id="PTHR10533:SF14">
    <property type="entry name" value="PEPTIDE YY-RELATED"/>
    <property type="match status" value="1"/>
</dbReference>
<comment type="subcellular location">
    <subcellularLocation>
        <location evidence="1">Secreted</location>
    </subcellularLocation>
</comment>
<evidence type="ECO:0000256" key="4">
    <source>
        <dbReference type="RuleBase" id="RU000656"/>
    </source>
</evidence>
<dbReference type="GO" id="GO:0007631">
    <property type="term" value="P:feeding behavior"/>
    <property type="evidence" value="ECO:0007669"/>
    <property type="project" value="TreeGrafter"/>
</dbReference>
<dbReference type="Ensembl" id="ENSEBUT00000024263.1">
    <property type="protein sequence ID" value="ENSEBUP00000023687.1"/>
    <property type="gene ID" value="ENSEBUG00000014598.1"/>
</dbReference>
<organism evidence="6 7">
    <name type="scientific">Eptatretus burgeri</name>
    <name type="common">Inshore hagfish</name>
    <dbReference type="NCBI Taxonomy" id="7764"/>
    <lineage>
        <taxon>Eukaryota</taxon>
        <taxon>Metazoa</taxon>
        <taxon>Chordata</taxon>
        <taxon>Craniata</taxon>
        <taxon>Vertebrata</taxon>
        <taxon>Cyclostomata</taxon>
        <taxon>Myxini</taxon>
        <taxon>Myxiniformes</taxon>
        <taxon>Myxinidae</taxon>
        <taxon>Eptatretinae</taxon>
        <taxon>Eptatretus</taxon>
    </lineage>
</organism>
<dbReference type="PROSITE" id="PS51257">
    <property type="entry name" value="PROKAR_LIPOPROTEIN"/>
    <property type="match status" value="1"/>
</dbReference>
<accession>A0A8C4R3N6</accession>
<dbReference type="PRINTS" id="PR00278">
    <property type="entry name" value="PANCHORMONE"/>
</dbReference>
<dbReference type="SMART" id="SM00309">
    <property type="entry name" value="PAH"/>
    <property type="match status" value="1"/>
</dbReference>
<keyword evidence="3" id="KW-0964">Secreted</keyword>
<evidence type="ECO:0000256" key="3">
    <source>
        <dbReference type="ARBA" id="ARBA00022525"/>
    </source>
</evidence>
<keyword evidence="7" id="KW-1185">Reference proteome</keyword>
<evidence type="ECO:0000256" key="2">
    <source>
        <dbReference type="ARBA" id="ARBA00010022"/>
    </source>
</evidence>
<feature type="chain" id="PRO_5034311187" evidence="5">
    <location>
        <begin position="22"/>
        <end position="85"/>
    </location>
</feature>
<proteinExistence type="inferred from homology"/>
<sequence length="85" mass="10186">MFCRLQCWLFLCIVMVGLVLFNGSMVACTQPPIPRPPPDQATFEQKARYLAAMQHYINAITRQRYKRKIKEDDRKDNERKRKRKK</sequence>
<dbReference type="AlphaFoldDB" id="A0A8C4R3N6"/>
<dbReference type="CDD" id="cd00126">
    <property type="entry name" value="PAH"/>
    <property type="match status" value="1"/>
</dbReference>
<evidence type="ECO:0000256" key="1">
    <source>
        <dbReference type="ARBA" id="ARBA00004613"/>
    </source>
</evidence>
<evidence type="ECO:0000256" key="5">
    <source>
        <dbReference type="SAM" id="SignalP"/>
    </source>
</evidence>
<evidence type="ECO:0000313" key="7">
    <source>
        <dbReference type="Proteomes" id="UP000694388"/>
    </source>
</evidence>